<evidence type="ECO:0000313" key="2">
    <source>
        <dbReference type="EMBL" id="KAK3920654.1"/>
    </source>
</evidence>
<organism evidence="2 3">
    <name type="scientific">Frankliniella fusca</name>
    <dbReference type="NCBI Taxonomy" id="407009"/>
    <lineage>
        <taxon>Eukaryota</taxon>
        <taxon>Metazoa</taxon>
        <taxon>Ecdysozoa</taxon>
        <taxon>Arthropoda</taxon>
        <taxon>Hexapoda</taxon>
        <taxon>Insecta</taxon>
        <taxon>Pterygota</taxon>
        <taxon>Neoptera</taxon>
        <taxon>Paraneoptera</taxon>
        <taxon>Thysanoptera</taxon>
        <taxon>Terebrantia</taxon>
        <taxon>Thripoidea</taxon>
        <taxon>Thripidae</taxon>
        <taxon>Frankliniella</taxon>
    </lineage>
</organism>
<dbReference type="Proteomes" id="UP001219518">
    <property type="component" value="Unassembled WGS sequence"/>
</dbReference>
<feature type="region of interest" description="Disordered" evidence="1">
    <location>
        <begin position="1"/>
        <end position="42"/>
    </location>
</feature>
<gene>
    <name evidence="2" type="ORF">KUF71_009911</name>
</gene>
<evidence type="ECO:0000313" key="3">
    <source>
        <dbReference type="Proteomes" id="UP001219518"/>
    </source>
</evidence>
<accession>A0AAE1HGB6</accession>
<reference evidence="2" key="2">
    <citation type="journal article" date="2023" name="BMC Genomics">
        <title>Pest status, molecular evolution, and epigenetic factors derived from the genome assembly of Frankliniella fusca, a thysanopteran phytovirus vector.</title>
        <authorList>
            <person name="Catto M.A."/>
            <person name="Labadie P.E."/>
            <person name="Jacobson A.L."/>
            <person name="Kennedy G.G."/>
            <person name="Srinivasan R."/>
            <person name="Hunt B.G."/>
        </authorList>
    </citation>
    <scope>NUCLEOTIDE SEQUENCE</scope>
    <source>
        <strain evidence="2">PL_HMW_Pooled</strain>
    </source>
</reference>
<proteinExistence type="predicted"/>
<dbReference type="AlphaFoldDB" id="A0AAE1HGB6"/>
<keyword evidence="3" id="KW-1185">Reference proteome</keyword>
<protein>
    <submittedName>
        <fullName evidence="2">Opaque-specific ABC transporter CDR3</fullName>
    </submittedName>
</protein>
<dbReference type="EMBL" id="JAHWGI010001014">
    <property type="protein sequence ID" value="KAK3920654.1"/>
    <property type="molecule type" value="Genomic_DNA"/>
</dbReference>
<name>A0AAE1HGB6_9NEOP</name>
<feature type="compositionally biased region" description="Gly residues" evidence="1">
    <location>
        <begin position="9"/>
        <end position="24"/>
    </location>
</feature>
<sequence length="80" mass="8607">MPHRFGFRGSRGLGFGTRAWGGVGPPAPQRDPARGASPSRRPVQAMVVLHQSDEDRGMKATFGIARLPPRVAGDRDIVIC</sequence>
<evidence type="ECO:0000256" key="1">
    <source>
        <dbReference type="SAM" id="MobiDB-lite"/>
    </source>
</evidence>
<comment type="caution">
    <text evidence="2">The sequence shown here is derived from an EMBL/GenBank/DDBJ whole genome shotgun (WGS) entry which is preliminary data.</text>
</comment>
<reference evidence="2" key="1">
    <citation type="submission" date="2021-07" db="EMBL/GenBank/DDBJ databases">
        <authorList>
            <person name="Catto M.A."/>
            <person name="Jacobson A."/>
            <person name="Kennedy G."/>
            <person name="Labadie P."/>
            <person name="Hunt B.G."/>
            <person name="Srinivasan R."/>
        </authorList>
    </citation>
    <scope>NUCLEOTIDE SEQUENCE</scope>
    <source>
        <strain evidence="2">PL_HMW_Pooled</strain>
        <tissue evidence="2">Head</tissue>
    </source>
</reference>